<dbReference type="InterPro" id="IPR012074">
    <property type="entry name" value="GAF_ANTAR"/>
</dbReference>
<dbReference type="SMART" id="SM01012">
    <property type="entry name" value="ANTAR"/>
    <property type="match status" value="1"/>
</dbReference>
<dbReference type="KEGG" id="mmag:MMAD_28680"/>
<dbReference type="AlphaFoldDB" id="A0A7I7XHE7"/>
<dbReference type="InterPro" id="IPR005561">
    <property type="entry name" value="ANTAR"/>
</dbReference>
<feature type="domain" description="ANTAR" evidence="5">
    <location>
        <begin position="194"/>
        <end position="255"/>
    </location>
</feature>
<keyword evidence="3" id="KW-0805">Transcription regulation</keyword>
<dbReference type="EMBL" id="AP022610">
    <property type="protein sequence ID" value="BBZ28573.1"/>
    <property type="molecule type" value="Genomic_DNA"/>
</dbReference>
<name>A0A7I7XHE7_9MYCO</name>
<dbReference type="InterPro" id="IPR036388">
    <property type="entry name" value="WH-like_DNA-bd_sf"/>
</dbReference>
<dbReference type="GO" id="GO:0016301">
    <property type="term" value="F:kinase activity"/>
    <property type="evidence" value="ECO:0007669"/>
    <property type="project" value="UniProtKB-KW"/>
</dbReference>
<dbReference type="SUPFAM" id="SSF52172">
    <property type="entry name" value="CheY-like"/>
    <property type="match status" value="1"/>
</dbReference>
<evidence type="ECO:0000256" key="3">
    <source>
        <dbReference type="ARBA" id="ARBA00023015"/>
    </source>
</evidence>
<accession>A0A7I7XHE7</accession>
<dbReference type="Gene3D" id="3.30.450.40">
    <property type="match status" value="1"/>
</dbReference>
<evidence type="ECO:0000313" key="6">
    <source>
        <dbReference type="EMBL" id="BBZ28573.1"/>
    </source>
</evidence>
<dbReference type="Proteomes" id="UP000466517">
    <property type="component" value="Chromosome"/>
</dbReference>
<dbReference type="PROSITE" id="PS50921">
    <property type="entry name" value="ANTAR"/>
    <property type="match status" value="1"/>
</dbReference>
<evidence type="ECO:0000256" key="2">
    <source>
        <dbReference type="ARBA" id="ARBA00022777"/>
    </source>
</evidence>
<dbReference type="Pfam" id="PF03861">
    <property type="entry name" value="ANTAR"/>
    <property type="match status" value="1"/>
</dbReference>
<keyword evidence="4" id="KW-0804">Transcription</keyword>
<keyword evidence="1" id="KW-0808">Transferase</keyword>
<gene>
    <name evidence="6" type="ORF">MMAD_28680</name>
</gene>
<dbReference type="InterPro" id="IPR029016">
    <property type="entry name" value="GAF-like_dom_sf"/>
</dbReference>
<keyword evidence="2" id="KW-0418">Kinase</keyword>
<organism evidence="6 7">
    <name type="scientific">Mycolicibacterium madagascariense</name>
    <dbReference type="NCBI Taxonomy" id="212765"/>
    <lineage>
        <taxon>Bacteria</taxon>
        <taxon>Bacillati</taxon>
        <taxon>Actinomycetota</taxon>
        <taxon>Actinomycetes</taxon>
        <taxon>Mycobacteriales</taxon>
        <taxon>Mycobacteriaceae</taxon>
        <taxon>Mycolicibacterium</taxon>
    </lineage>
</organism>
<dbReference type="SMART" id="SM00065">
    <property type="entry name" value="GAF"/>
    <property type="match status" value="1"/>
</dbReference>
<evidence type="ECO:0000256" key="1">
    <source>
        <dbReference type="ARBA" id="ARBA00022679"/>
    </source>
</evidence>
<dbReference type="GO" id="GO:0003723">
    <property type="term" value="F:RNA binding"/>
    <property type="evidence" value="ECO:0007669"/>
    <property type="project" value="InterPro"/>
</dbReference>
<reference evidence="6 7" key="1">
    <citation type="journal article" date="2019" name="Emerg. Microbes Infect.">
        <title>Comprehensive subspecies identification of 175 nontuberculous mycobacteria species based on 7547 genomic profiles.</title>
        <authorList>
            <person name="Matsumoto Y."/>
            <person name="Kinjo T."/>
            <person name="Motooka D."/>
            <person name="Nabeya D."/>
            <person name="Jung N."/>
            <person name="Uechi K."/>
            <person name="Horii T."/>
            <person name="Iida T."/>
            <person name="Fujita J."/>
            <person name="Nakamura S."/>
        </authorList>
    </citation>
    <scope>NUCLEOTIDE SEQUENCE [LARGE SCALE GENOMIC DNA]</scope>
    <source>
        <strain evidence="6 7">JCM 13574</strain>
    </source>
</reference>
<keyword evidence="7" id="KW-1185">Reference proteome</keyword>
<dbReference type="Gene3D" id="1.10.10.10">
    <property type="entry name" value="Winged helix-like DNA-binding domain superfamily/Winged helix DNA-binding domain"/>
    <property type="match status" value="1"/>
</dbReference>
<sequence length="264" mass="27873">MSLITPEPGPLVTGLDDRTSTVTSLMHDVAEGLGDLPEETWSSLGQLSRALHIADDAGLDATLVAVLAAAVGLIDGAQAAGLNLFEKGKFIPQAVLGSTPPPLDELQKRTGVGPCIDASREQTTIEITDTRHDDRWPDFTALAEEVGVSSMLCVPLWVDQRRVGSLSLYSPTVAAFSPSATQLAGLYATHAALALAQAQRAEQLQRVVASRDLIGQAKGILMATRGWRAQEAFDALVDTSQRLNQKVVDIAEAVATTGQLPAVD</sequence>
<evidence type="ECO:0000256" key="4">
    <source>
        <dbReference type="ARBA" id="ARBA00023163"/>
    </source>
</evidence>
<proteinExistence type="predicted"/>
<dbReference type="SUPFAM" id="SSF55781">
    <property type="entry name" value="GAF domain-like"/>
    <property type="match status" value="1"/>
</dbReference>
<evidence type="ECO:0000313" key="7">
    <source>
        <dbReference type="Proteomes" id="UP000466517"/>
    </source>
</evidence>
<dbReference type="PIRSF" id="PIRSF036625">
    <property type="entry name" value="GAF_ANTAR"/>
    <property type="match status" value="1"/>
</dbReference>
<dbReference type="InterPro" id="IPR011006">
    <property type="entry name" value="CheY-like_superfamily"/>
</dbReference>
<dbReference type="Pfam" id="PF13185">
    <property type="entry name" value="GAF_2"/>
    <property type="match status" value="1"/>
</dbReference>
<evidence type="ECO:0000259" key="5">
    <source>
        <dbReference type="PROSITE" id="PS50921"/>
    </source>
</evidence>
<dbReference type="InterPro" id="IPR003018">
    <property type="entry name" value="GAF"/>
</dbReference>
<protein>
    <submittedName>
        <fullName evidence="6">Transcriptional regulator</fullName>
    </submittedName>
</protein>